<dbReference type="AlphaFoldDB" id="A0A4R9LSN6"/>
<organism evidence="2 3">
    <name type="scientific">Leptospira ilyithenensis</name>
    <dbReference type="NCBI Taxonomy" id="2484901"/>
    <lineage>
        <taxon>Bacteria</taxon>
        <taxon>Pseudomonadati</taxon>
        <taxon>Spirochaetota</taxon>
        <taxon>Spirochaetia</taxon>
        <taxon>Leptospirales</taxon>
        <taxon>Leptospiraceae</taxon>
        <taxon>Leptospira</taxon>
    </lineage>
</organism>
<name>A0A4R9LSN6_9LEPT</name>
<dbReference type="InterPro" id="IPR013693">
    <property type="entry name" value="SpoIID/LytB_N"/>
</dbReference>
<dbReference type="InterPro" id="IPR051922">
    <property type="entry name" value="Bact_Sporulation_Assoc"/>
</dbReference>
<proteinExistence type="predicted"/>
<sequence>MNFAKSIAILLFIIFGFNCRTMVVSTWAHPDSAREFSKVRVLLGQGAEEEIFKTDATIEVLDANDLTIKKAYEILSLNPTSLKAPIRLTANGSYIEYKGAKYRGEIQLKPVDGKVFIINVVPMEQYLFSVVPSEVPASWPKEALKAQAVCARTYVVREMLSRKKQVYDVDTTTNTQVYKGITKENSNTTHAVQDTAGLILVFNGSPIQSFFHSNSGGVTEDPINVWGNQVQYLASVRSDYDKEGDNYSWEDKLTGTQMNQFLSPLGLGEIQDLIVTSRFNSSRVNEIDIIGTKSSKRIKATELRKLLGASKLKSTRFGIRREPDGTFFVKGLGSGHGVGLSQWGSYAMAKESIDYKDILSYYYKGVDFARMSQN</sequence>
<comment type="caution">
    <text evidence="2">The sequence shown here is derived from an EMBL/GenBank/DDBJ whole genome shotgun (WGS) entry which is preliminary data.</text>
</comment>
<dbReference type="NCBIfam" id="TIGR02669">
    <property type="entry name" value="SpoIID_LytB"/>
    <property type="match status" value="1"/>
</dbReference>
<dbReference type="Proteomes" id="UP000298264">
    <property type="component" value="Unassembled WGS sequence"/>
</dbReference>
<dbReference type="InterPro" id="IPR013486">
    <property type="entry name" value="SpoIID/LytB"/>
</dbReference>
<dbReference type="GO" id="GO:0030435">
    <property type="term" value="P:sporulation resulting in formation of a cellular spore"/>
    <property type="evidence" value="ECO:0007669"/>
    <property type="project" value="InterPro"/>
</dbReference>
<evidence type="ECO:0000313" key="3">
    <source>
        <dbReference type="Proteomes" id="UP000298264"/>
    </source>
</evidence>
<dbReference type="Pfam" id="PF08486">
    <property type="entry name" value="SpoIID"/>
    <property type="match status" value="1"/>
</dbReference>
<evidence type="ECO:0000313" key="2">
    <source>
        <dbReference type="EMBL" id="TGN14392.1"/>
    </source>
</evidence>
<dbReference type="PANTHER" id="PTHR30032:SF4">
    <property type="entry name" value="AMIDASE ENHANCER"/>
    <property type="match status" value="1"/>
</dbReference>
<gene>
    <name evidence="2" type="ORF">EHS11_01775</name>
</gene>
<evidence type="ECO:0000259" key="1">
    <source>
        <dbReference type="Pfam" id="PF08486"/>
    </source>
</evidence>
<dbReference type="RefSeq" id="WP_135762709.1">
    <property type="nucleotide sequence ID" value="NZ_RQHV01000005.1"/>
</dbReference>
<reference evidence="2" key="1">
    <citation type="journal article" date="2019" name="PLoS Negl. Trop. Dis.">
        <title>Revisiting the worldwide diversity of Leptospira species in the environment.</title>
        <authorList>
            <person name="Vincent A.T."/>
            <person name="Schiettekatte O."/>
            <person name="Bourhy P."/>
            <person name="Veyrier F.J."/>
            <person name="Picardeau M."/>
        </authorList>
    </citation>
    <scope>NUCLEOTIDE SEQUENCE [LARGE SCALE GENOMIC DNA]</scope>
    <source>
        <strain evidence="2">201400974</strain>
    </source>
</reference>
<dbReference type="PANTHER" id="PTHR30032">
    <property type="entry name" value="N-ACETYLMURAMOYL-L-ALANINE AMIDASE-RELATED"/>
    <property type="match status" value="1"/>
</dbReference>
<dbReference type="GO" id="GO:0030288">
    <property type="term" value="C:outer membrane-bounded periplasmic space"/>
    <property type="evidence" value="ECO:0007669"/>
    <property type="project" value="TreeGrafter"/>
</dbReference>
<dbReference type="EMBL" id="RQHV01000005">
    <property type="protein sequence ID" value="TGN14392.1"/>
    <property type="molecule type" value="Genomic_DNA"/>
</dbReference>
<dbReference type="OrthoDB" id="9794671at2"/>
<accession>A0A4R9LSN6</accession>
<keyword evidence="3" id="KW-1185">Reference proteome</keyword>
<protein>
    <submittedName>
        <fullName evidence="2">SpoIID/LytB domain-containing protein</fullName>
    </submittedName>
</protein>
<feature type="domain" description="Sporulation stage II protein D amidase enhancer LytB N-terminal" evidence="1">
    <location>
        <begin position="113"/>
        <end position="202"/>
    </location>
</feature>